<comment type="similarity">
    <text evidence="6">Belongs to the TVP38/TMEM64 family.</text>
</comment>
<keyword evidence="4 6" id="KW-1133">Transmembrane helix</keyword>
<accession>A0A4R3L145</accession>
<evidence type="ECO:0000256" key="4">
    <source>
        <dbReference type="ARBA" id="ARBA00022989"/>
    </source>
</evidence>
<evidence type="ECO:0000256" key="2">
    <source>
        <dbReference type="ARBA" id="ARBA00022475"/>
    </source>
</evidence>
<evidence type="ECO:0000256" key="1">
    <source>
        <dbReference type="ARBA" id="ARBA00004651"/>
    </source>
</evidence>
<keyword evidence="2 6" id="KW-1003">Cell membrane</keyword>
<evidence type="ECO:0000259" key="7">
    <source>
        <dbReference type="Pfam" id="PF09335"/>
    </source>
</evidence>
<dbReference type="Proteomes" id="UP000294937">
    <property type="component" value="Unassembled WGS sequence"/>
</dbReference>
<comment type="caution">
    <text evidence="8">The sequence shown here is derived from an EMBL/GenBank/DDBJ whole genome shotgun (WGS) entry which is preliminary data.</text>
</comment>
<evidence type="ECO:0000256" key="6">
    <source>
        <dbReference type="RuleBase" id="RU366058"/>
    </source>
</evidence>
<comment type="subcellular location">
    <subcellularLocation>
        <location evidence="1 6">Cell membrane</location>
        <topology evidence="1 6">Multi-pass membrane protein</topology>
    </subcellularLocation>
</comment>
<dbReference type="PANTHER" id="PTHR12677">
    <property type="entry name" value="GOLGI APPARATUS MEMBRANE PROTEIN TVP38-RELATED"/>
    <property type="match status" value="1"/>
</dbReference>
<dbReference type="OrthoDB" id="5471155at2"/>
<evidence type="ECO:0000256" key="3">
    <source>
        <dbReference type="ARBA" id="ARBA00022692"/>
    </source>
</evidence>
<feature type="transmembrane region" description="Helical" evidence="6">
    <location>
        <begin position="49"/>
        <end position="70"/>
    </location>
</feature>
<dbReference type="RefSeq" id="WP_131926011.1">
    <property type="nucleotide sequence ID" value="NZ_SMAG01000008.1"/>
</dbReference>
<feature type="transmembrane region" description="Helical" evidence="6">
    <location>
        <begin position="160"/>
        <end position="177"/>
    </location>
</feature>
<dbReference type="Pfam" id="PF09335">
    <property type="entry name" value="VTT_dom"/>
    <property type="match status" value="1"/>
</dbReference>
<dbReference type="EMBL" id="SMAG01000008">
    <property type="protein sequence ID" value="TCS93261.1"/>
    <property type="molecule type" value="Genomic_DNA"/>
</dbReference>
<dbReference type="GO" id="GO:0005886">
    <property type="term" value="C:plasma membrane"/>
    <property type="evidence" value="ECO:0007669"/>
    <property type="project" value="UniProtKB-SubCell"/>
</dbReference>
<feature type="transmembrane region" description="Helical" evidence="6">
    <location>
        <begin position="12"/>
        <end position="37"/>
    </location>
</feature>
<feature type="domain" description="VTT" evidence="7">
    <location>
        <begin position="33"/>
        <end position="150"/>
    </location>
</feature>
<comment type="caution">
    <text evidence="6">Lacks conserved residue(s) required for the propagation of feature annotation.</text>
</comment>
<gene>
    <name evidence="8" type="ORF">EDD58_10876</name>
</gene>
<keyword evidence="3 6" id="KW-0812">Transmembrane</keyword>
<sequence>MLDFFVSLFKEWGWLAIPISLLVNTIINIIGFIPSLFITTANVIVWGPWLGGFLSWCGEMLGSIIAFMGLKKGIHKKKLNKHEQWKWVQKINSFSPKQRFLSILLARLAPFIPTGAVNITAAITQTSLLTFVLATAIGKIPSLALEVLISYDIIHIQENWFRLTITLILIIIGYFLFRSKGKKETTT</sequence>
<name>A0A4R3L145_9BACL</name>
<protein>
    <recommendedName>
        <fullName evidence="6">TVP38/TMEM64 family membrane protein</fullName>
    </recommendedName>
</protein>
<keyword evidence="5 6" id="KW-0472">Membrane</keyword>
<evidence type="ECO:0000256" key="5">
    <source>
        <dbReference type="ARBA" id="ARBA00023136"/>
    </source>
</evidence>
<evidence type="ECO:0000313" key="9">
    <source>
        <dbReference type="Proteomes" id="UP000294937"/>
    </source>
</evidence>
<dbReference type="InterPro" id="IPR032816">
    <property type="entry name" value="VTT_dom"/>
</dbReference>
<organism evidence="8 9">
    <name type="scientific">Hazenella coriacea</name>
    <dbReference type="NCBI Taxonomy" id="1179467"/>
    <lineage>
        <taxon>Bacteria</taxon>
        <taxon>Bacillati</taxon>
        <taxon>Bacillota</taxon>
        <taxon>Bacilli</taxon>
        <taxon>Bacillales</taxon>
        <taxon>Thermoactinomycetaceae</taxon>
        <taxon>Hazenella</taxon>
    </lineage>
</organism>
<dbReference type="PANTHER" id="PTHR12677:SF55">
    <property type="entry name" value="UNDECAPRENYL PHOSPHATE TRANSPORTER SAOUHSC_00901-RELATED"/>
    <property type="match status" value="1"/>
</dbReference>
<feature type="transmembrane region" description="Helical" evidence="6">
    <location>
        <begin position="129"/>
        <end position="148"/>
    </location>
</feature>
<dbReference type="InterPro" id="IPR015414">
    <property type="entry name" value="TMEM64"/>
</dbReference>
<dbReference type="AlphaFoldDB" id="A0A4R3L145"/>
<reference evidence="8 9" key="1">
    <citation type="submission" date="2019-03" db="EMBL/GenBank/DDBJ databases">
        <title>Genomic Encyclopedia of Type Strains, Phase IV (KMG-IV): sequencing the most valuable type-strain genomes for metagenomic binning, comparative biology and taxonomic classification.</title>
        <authorList>
            <person name="Goeker M."/>
        </authorList>
    </citation>
    <scope>NUCLEOTIDE SEQUENCE [LARGE SCALE GENOMIC DNA]</scope>
    <source>
        <strain evidence="8 9">DSM 45707</strain>
    </source>
</reference>
<proteinExistence type="inferred from homology"/>
<evidence type="ECO:0000313" key="8">
    <source>
        <dbReference type="EMBL" id="TCS93261.1"/>
    </source>
</evidence>
<keyword evidence="9" id="KW-1185">Reference proteome</keyword>